<accession>A0AAV0BAU7</accession>
<evidence type="ECO:0000313" key="1">
    <source>
        <dbReference type="EMBL" id="CAH7683062.1"/>
    </source>
</evidence>
<organism evidence="1 2">
    <name type="scientific">Phakopsora pachyrhizi</name>
    <name type="common">Asian soybean rust disease fungus</name>
    <dbReference type="NCBI Taxonomy" id="170000"/>
    <lineage>
        <taxon>Eukaryota</taxon>
        <taxon>Fungi</taxon>
        <taxon>Dikarya</taxon>
        <taxon>Basidiomycota</taxon>
        <taxon>Pucciniomycotina</taxon>
        <taxon>Pucciniomycetes</taxon>
        <taxon>Pucciniales</taxon>
        <taxon>Phakopsoraceae</taxon>
        <taxon>Phakopsora</taxon>
    </lineage>
</organism>
<gene>
    <name evidence="1" type="ORF">PPACK8108_LOCUS16327</name>
</gene>
<reference evidence="1" key="1">
    <citation type="submission" date="2022-06" db="EMBL/GenBank/DDBJ databases">
        <authorList>
            <consortium name="SYNGENTA / RWTH Aachen University"/>
        </authorList>
    </citation>
    <scope>NUCLEOTIDE SEQUENCE</scope>
</reference>
<comment type="caution">
    <text evidence="1">The sequence shown here is derived from an EMBL/GenBank/DDBJ whole genome shotgun (WGS) entry which is preliminary data.</text>
</comment>
<evidence type="ECO:0000313" key="2">
    <source>
        <dbReference type="Proteomes" id="UP001153365"/>
    </source>
</evidence>
<protein>
    <submittedName>
        <fullName evidence="1">Uncharacterized protein</fullName>
    </submittedName>
</protein>
<dbReference type="EMBL" id="CALTRL010004425">
    <property type="protein sequence ID" value="CAH7683062.1"/>
    <property type="molecule type" value="Genomic_DNA"/>
</dbReference>
<keyword evidence="2" id="KW-1185">Reference proteome</keyword>
<sequence>EIYNHDLRVWKYVYNPLSERLIVKLSDSNPDLPNHITLSHCRHLLSDPAEKPGLLGRVATSLVAIGALCSLNKLGPQLLSRVLGLKKAFKPTIDGNEDQIRRLSKDSLGDGVDWLWRNKGVS</sequence>
<proteinExistence type="predicted"/>
<dbReference type="AlphaFoldDB" id="A0AAV0BAU7"/>
<dbReference type="PANTHER" id="PTHR28180:SF2">
    <property type="entry name" value="PEROXISOMAL PROTEIN 2"/>
    <property type="match status" value="1"/>
</dbReference>
<dbReference type="Proteomes" id="UP001153365">
    <property type="component" value="Unassembled WGS sequence"/>
</dbReference>
<dbReference type="InterPro" id="IPR052999">
    <property type="entry name" value="PTS1_Protein"/>
</dbReference>
<name>A0AAV0BAU7_PHAPC</name>
<dbReference type="PANTHER" id="PTHR28180">
    <property type="entry name" value="CONSERVED MITOCHONDRIAL PROTEIN-RELATED"/>
    <property type="match status" value="1"/>
</dbReference>
<feature type="non-terminal residue" evidence="1">
    <location>
        <position position="1"/>
    </location>
</feature>